<evidence type="ECO:0000313" key="3">
    <source>
        <dbReference type="EMBL" id="SPD21802.1"/>
    </source>
</evidence>
<evidence type="ECO:0000259" key="2">
    <source>
        <dbReference type="PROSITE" id="PS50106"/>
    </source>
</evidence>
<dbReference type="InterPro" id="IPR041489">
    <property type="entry name" value="PDZ_6"/>
</dbReference>
<dbReference type="SMART" id="SM00228">
    <property type="entry name" value="PDZ"/>
    <property type="match status" value="1"/>
</dbReference>
<dbReference type="InterPro" id="IPR001478">
    <property type="entry name" value="PDZ"/>
</dbReference>
<dbReference type="AlphaFoldDB" id="A0A2N9IAS5"/>
<dbReference type="InterPro" id="IPR036034">
    <property type="entry name" value="PDZ_sf"/>
</dbReference>
<dbReference type="SUPFAM" id="SSF50156">
    <property type="entry name" value="PDZ domain-like"/>
    <property type="match status" value="1"/>
</dbReference>
<dbReference type="PANTHER" id="PTHR22939:SF125">
    <property type="entry name" value="PROTEASE DO-LIKE 14-RELATED"/>
    <property type="match status" value="1"/>
</dbReference>
<dbReference type="PROSITE" id="PS50106">
    <property type="entry name" value="PDZ"/>
    <property type="match status" value="1"/>
</dbReference>
<evidence type="ECO:0000256" key="1">
    <source>
        <dbReference type="ARBA" id="ARBA00010541"/>
    </source>
</evidence>
<feature type="domain" description="PDZ" evidence="2">
    <location>
        <begin position="71"/>
        <end position="105"/>
    </location>
</feature>
<gene>
    <name evidence="3" type="ORF">FSB_LOCUS49684</name>
</gene>
<name>A0A2N9IAS5_FAGSY</name>
<protein>
    <recommendedName>
        <fullName evidence="2">PDZ domain-containing protein</fullName>
    </recommendedName>
</protein>
<dbReference type="CDD" id="cd23085">
    <property type="entry name" value="cpPDZ_AtDEGP14-like"/>
    <property type="match status" value="1"/>
</dbReference>
<accession>A0A2N9IAS5</accession>
<dbReference type="PANTHER" id="PTHR22939">
    <property type="entry name" value="SERINE PROTEASE FAMILY S1C HTRA-RELATED"/>
    <property type="match status" value="1"/>
</dbReference>
<dbReference type="Pfam" id="PF17820">
    <property type="entry name" value="PDZ_6"/>
    <property type="match status" value="1"/>
</dbReference>
<dbReference type="GO" id="GO:0004252">
    <property type="term" value="F:serine-type endopeptidase activity"/>
    <property type="evidence" value="ECO:0007669"/>
    <property type="project" value="TreeGrafter"/>
</dbReference>
<sequence length="145" mass="16029">MVIRALAYELRVGYSLTLPKSSCLIATSSFHKNEWRKGCSTLAWTEMIDLNEMIIAQLKERDATFPNVNKGVLVPMVTPGSPTDRAGFRPGDVVIEFDGKPVESIKEIIEIMGDRVGVPMKAVVKRANDNLVTLTVIPEESKPDI</sequence>
<dbReference type="GO" id="GO:0006508">
    <property type="term" value="P:proteolysis"/>
    <property type="evidence" value="ECO:0007669"/>
    <property type="project" value="TreeGrafter"/>
</dbReference>
<proteinExistence type="inferred from homology"/>
<organism evidence="3">
    <name type="scientific">Fagus sylvatica</name>
    <name type="common">Beechnut</name>
    <dbReference type="NCBI Taxonomy" id="28930"/>
    <lineage>
        <taxon>Eukaryota</taxon>
        <taxon>Viridiplantae</taxon>
        <taxon>Streptophyta</taxon>
        <taxon>Embryophyta</taxon>
        <taxon>Tracheophyta</taxon>
        <taxon>Spermatophyta</taxon>
        <taxon>Magnoliopsida</taxon>
        <taxon>eudicotyledons</taxon>
        <taxon>Gunneridae</taxon>
        <taxon>Pentapetalae</taxon>
        <taxon>rosids</taxon>
        <taxon>fabids</taxon>
        <taxon>Fagales</taxon>
        <taxon>Fagaceae</taxon>
        <taxon>Fagus</taxon>
    </lineage>
</organism>
<dbReference type="EMBL" id="OIVN01005294">
    <property type="protein sequence ID" value="SPD21802.1"/>
    <property type="molecule type" value="Genomic_DNA"/>
</dbReference>
<dbReference type="Gene3D" id="2.30.42.10">
    <property type="match status" value="1"/>
</dbReference>
<reference evidence="3" key="1">
    <citation type="submission" date="2018-02" db="EMBL/GenBank/DDBJ databases">
        <authorList>
            <person name="Cohen D.B."/>
            <person name="Kent A.D."/>
        </authorList>
    </citation>
    <scope>NUCLEOTIDE SEQUENCE</scope>
</reference>
<comment type="similarity">
    <text evidence="1">Belongs to the peptidase S1C family.</text>
</comment>